<dbReference type="GO" id="GO:0008380">
    <property type="term" value="P:RNA splicing"/>
    <property type="evidence" value="ECO:0007669"/>
    <property type="project" value="UniProtKB-KW"/>
</dbReference>
<dbReference type="GO" id="GO:0006397">
    <property type="term" value="P:mRNA processing"/>
    <property type="evidence" value="ECO:0007669"/>
    <property type="project" value="UniProtKB-KW"/>
</dbReference>
<dbReference type="CDD" id="cd12232">
    <property type="entry name" value="RRM3_U2AF65"/>
    <property type="match status" value="1"/>
</dbReference>
<sequence>MGQTEDLSNFDKKDETKEPPKRRRRREGKWDTVEDTVSLTELKAKTSEEEARKRQKRLYVGNLPSGTKLQDVVDFFNGALMAMVPGNTMDPRDPLVTKTEIYNPDQGYCFLEFKTPELADLGFKLDGITCNGYSLKIRRPLDFNLGANSDDTKVFVQNIPLDVTEDEMKALLEKHGKLKMANLLKDPATGVSKGYGFFEFEDARSSKLAVLHLNGSVLGKNVLSVKHAAFGYFASGGKPIDCKASNLPNSITQSILSNPLLGLQLQNGRRIGSNPSKVIQLLNMVFHEDLISDYNYNEIVRLVKEEAQKYGPIQEVVIPRPDKDLTFKEGVGKVFIRYENLLSARKAQYMFNGRVFDKNRIICSAFFPEDLFISGKYTLI</sequence>
<proteinExistence type="predicted"/>
<evidence type="ECO:0000313" key="8">
    <source>
        <dbReference type="EMBL" id="SVP94492.1"/>
    </source>
</evidence>
<feature type="region of interest" description="Disordered" evidence="5">
    <location>
        <begin position="1"/>
        <end position="30"/>
    </location>
</feature>
<evidence type="ECO:0000256" key="4">
    <source>
        <dbReference type="PROSITE-ProRule" id="PRU00176"/>
    </source>
</evidence>
<keyword evidence="2 4" id="KW-0694">RNA-binding</keyword>
<dbReference type="GO" id="GO:0003723">
    <property type="term" value="F:RNA binding"/>
    <property type="evidence" value="ECO:0007669"/>
    <property type="project" value="UniProtKB-UniRule"/>
</dbReference>
<evidence type="ECO:0000256" key="5">
    <source>
        <dbReference type="SAM" id="MobiDB-lite"/>
    </source>
</evidence>
<evidence type="ECO:0000259" key="6">
    <source>
        <dbReference type="PROSITE" id="PS50102"/>
    </source>
</evidence>
<reference evidence="7" key="1">
    <citation type="submission" date="2018-07" db="EMBL/GenBank/DDBJ databases">
        <authorList>
            <person name="Quirk P.G."/>
            <person name="Krulwich T.A."/>
        </authorList>
    </citation>
    <scope>NUCLEOTIDE SEQUENCE</scope>
    <source>
        <strain evidence="7">Anand</strain>
    </source>
</reference>
<dbReference type="Pfam" id="PF00076">
    <property type="entry name" value="RRM_1"/>
    <property type="match status" value="1"/>
</dbReference>
<organism evidence="7">
    <name type="scientific">Theileria annulata</name>
    <dbReference type="NCBI Taxonomy" id="5874"/>
    <lineage>
        <taxon>Eukaryota</taxon>
        <taxon>Sar</taxon>
        <taxon>Alveolata</taxon>
        <taxon>Apicomplexa</taxon>
        <taxon>Aconoidasida</taxon>
        <taxon>Piroplasmida</taxon>
        <taxon>Theileriidae</taxon>
        <taxon>Theileria</taxon>
    </lineage>
</organism>
<dbReference type="Gene3D" id="3.30.70.330">
    <property type="match status" value="3"/>
</dbReference>
<dbReference type="PROSITE" id="PS50102">
    <property type="entry name" value="RRM"/>
    <property type="match status" value="3"/>
</dbReference>
<keyword evidence="3" id="KW-0508">mRNA splicing</keyword>
<keyword evidence="1" id="KW-0507">mRNA processing</keyword>
<dbReference type="SUPFAM" id="SSF54928">
    <property type="entry name" value="RNA-binding domain, RBD"/>
    <property type="match status" value="2"/>
</dbReference>
<dbReference type="VEuPathDB" id="PiroplasmaDB:TA17245"/>
<evidence type="ECO:0000256" key="3">
    <source>
        <dbReference type="ARBA" id="ARBA00023187"/>
    </source>
</evidence>
<protein>
    <submittedName>
        <fullName evidence="7">Splicing factor, putative</fullName>
    </submittedName>
</protein>
<dbReference type="FunFam" id="3.30.70.330:FF:000097">
    <property type="entry name" value="U2 snRNP auxiliary factor large subunit"/>
    <property type="match status" value="1"/>
</dbReference>
<evidence type="ECO:0000256" key="1">
    <source>
        <dbReference type="ARBA" id="ARBA00022664"/>
    </source>
</evidence>
<evidence type="ECO:0000313" key="7">
    <source>
        <dbReference type="EMBL" id="SVP94005.1"/>
    </source>
</evidence>
<dbReference type="AlphaFoldDB" id="A0A3B0MW73"/>
<feature type="domain" description="RRM" evidence="6">
    <location>
        <begin position="283"/>
        <end position="362"/>
    </location>
</feature>
<dbReference type="EMBL" id="UIVT01000004">
    <property type="protein sequence ID" value="SVP94005.1"/>
    <property type="molecule type" value="Genomic_DNA"/>
</dbReference>
<accession>A0A3B0MW73</accession>
<dbReference type="PANTHER" id="PTHR23139">
    <property type="entry name" value="RNA-BINDING PROTEIN"/>
    <property type="match status" value="1"/>
</dbReference>
<dbReference type="InterPro" id="IPR012677">
    <property type="entry name" value="Nucleotide-bd_a/b_plait_sf"/>
</dbReference>
<evidence type="ECO:0000256" key="2">
    <source>
        <dbReference type="ARBA" id="ARBA00022884"/>
    </source>
</evidence>
<dbReference type="SMART" id="SM00360">
    <property type="entry name" value="RRM"/>
    <property type="match status" value="3"/>
</dbReference>
<feature type="domain" description="RRM" evidence="6">
    <location>
        <begin position="152"/>
        <end position="230"/>
    </location>
</feature>
<feature type="domain" description="RRM" evidence="6">
    <location>
        <begin position="56"/>
        <end position="142"/>
    </location>
</feature>
<dbReference type="InterPro" id="IPR000504">
    <property type="entry name" value="RRM_dom"/>
</dbReference>
<feature type="compositionally biased region" description="Basic and acidic residues" evidence="5">
    <location>
        <begin position="9"/>
        <end position="19"/>
    </location>
</feature>
<dbReference type="EMBL" id="UIVS01000004">
    <property type="protein sequence ID" value="SVP94492.1"/>
    <property type="molecule type" value="Genomic_DNA"/>
</dbReference>
<dbReference type="InterPro" id="IPR035979">
    <property type="entry name" value="RBD_domain_sf"/>
</dbReference>
<gene>
    <name evidence="7" type="ORF">TAT_000300300</name>
    <name evidence="8" type="ORF">TAV_000300400</name>
</gene>
<name>A0A3B0MW73_THEAN</name>